<proteinExistence type="predicted"/>
<keyword evidence="2" id="KW-0472">Membrane</keyword>
<gene>
    <name evidence="3" type="ORF">NLI96_g1914</name>
</gene>
<name>A0AAD5V9R3_9APHY</name>
<feature type="transmembrane region" description="Helical" evidence="2">
    <location>
        <begin position="63"/>
        <end position="82"/>
    </location>
</feature>
<evidence type="ECO:0000313" key="3">
    <source>
        <dbReference type="EMBL" id="KAJ3489761.1"/>
    </source>
</evidence>
<dbReference type="EMBL" id="JANAWD010000039">
    <property type="protein sequence ID" value="KAJ3489761.1"/>
    <property type="molecule type" value="Genomic_DNA"/>
</dbReference>
<keyword evidence="4" id="KW-1185">Reference proteome</keyword>
<organism evidence="3 4">
    <name type="scientific">Meripilus lineatus</name>
    <dbReference type="NCBI Taxonomy" id="2056292"/>
    <lineage>
        <taxon>Eukaryota</taxon>
        <taxon>Fungi</taxon>
        <taxon>Dikarya</taxon>
        <taxon>Basidiomycota</taxon>
        <taxon>Agaricomycotina</taxon>
        <taxon>Agaricomycetes</taxon>
        <taxon>Polyporales</taxon>
        <taxon>Meripilaceae</taxon>
        <taxon>Meripilus</taxon>
    </lineage>
</organism>
<evidence type="ECO:0000313" key="4">
    <source>
        <dbReference type="Proteomes" id="UP001212997"/>
    </source>
</evidence>
<reference evidence="3" key="1">
    <citation type="submission" date="2022-07" db="EMBL/GenBank/DDBJ databases">
        <title>Genome Sequence of Physisporinus lineatus.</title>
        <authorList>
            <person name="Buettner E."/>
        </authorList>
    </citation>
    <scope>NUCLEOTIDE SEQUENCE</scope>
    <source>
        <strain evidence="3">VT162</strain>
    </source>
</reference>
<evidence type="ECO:0000256" key="1">
    <source>
        <dbReference type="SAM" id="MobiDB-lite"/>
    </source>
</evidence>
<evidence type="ECO:0000256" key="2">
    <source>
        <dbReference type="SAM" id="Phobius"/>
    </source>
</evidence>
<keyword evidence="2" id="KW-0812">Transmembrane</keyword>
<dbReference type="Proteomes" id="UP001212997">
    <property type="component" value="Unassembled WGS sequence"/>
</dbReference>
<dbReference type="AlphaFoldDB" id="A0AAD5V9R3"/>
<keyword evidence="2" id="KW-1133">Transmembrane helix</keyword>
<comment type="caution">
    <text evidence="3">The sequence shown here is derived from an EMBL/GenBank/DDBJ whole genome shotgun (WGS) entry which is preliminary data.</text>
</comment>
<protein>
    <submittedName>
        <fullName evidence="3">Uncharacterized protein</fullName>
    </submittedName>
</protein>
<feature type="transmembrane region" description="Helical" evidence="2">
    <location>
        <begin position="139"/>
        <end position="165"/>
    </location>
</feature>
<feature type="region of interest" description="Disordered" evidence="1">
    <location>
        <begin position="257"/>
        <end position="283"/>
    </location>
</feature>
<feature type="transmembrane region" description="Helical" evidence="2">
    <location>
        <begin position="171"/>
        <end position="194"/>
    </location>
</feature>
<sequence>MDGNEEYVITPRILPRHVGQISLADSRSLAVRILESFSPYKELNDANDEQGIEKVLGRLLTEWYVIGASLLAVAGLNATIFGLSPDSLFTVGSLAQRCIALGSISSGIGIVADAWLLVLYSGANAEKFESLARDVYGTYFFFCLTCRVPTLCMFLASCSLTVFLLTVAWSAWPTAVLVMSFVAGTLFSLQYLVFGFHRMINLLIWIAKSSFRSLARVTRRGPSFPEPQIAEADSSSPSRPPPIRVSCEVACPAPEVAAPSVAHSPVGRRMPSPSNNESTNTNT</sequence>
<feature type="transmembrane region" description="Helical" evidence="2">
    <location>
        <begin position="94"/>
        <end position="118"/>
    </location>
</feature>
<accession>A0AAD5V9R3</accession>